<gene>
    <name evidence="1" type="ORF">NCTC5386_01833</name>
</gene>
<accession>A0A4U9Y619</accession>
<name>A0A4U9Y619_9STRE</name>
<dbReference type="Proteomes" id="UP000394068">
    <property type="component" value="Unassembled WGS sequence"/>
</dbReference>
<dbReference type="EMBL" id="CABEHT010000001">
    <property type="protein sequence ID" value="VTS21372.1"/>
    <property type="molecule type" value="Genomic_DNA"/>
</dbReference>
<evidence type="ECO:0000313" key="1">
    <source>
        <dbReference type="EMBL" id="VTS21372.1"/>
    </source>
</evidence>
<organism evidence="1 2">
    <name type="scientific">Streptococcus pseudoporcinus</name>
    <dbReference type="NCBI Taxonomy" id="361101"/>
    <lineage>
        <taxon>Bacteria</taxon>
        <taxon>Bacillati</taxon>
        <taxon>Bacillota</taxon>
        <taxon>Bacilli</taxon>
        <taxon>Lactobacillales</taxon>
        <taxon>Streptococcaceae</taxon>
        <taxon>Streptococcus</taxon>
    </lineage>
</organism>
<reference evidence="1 2" key="1">
    <citation type="submission" date="2019-05" db="EMBL/GenBank/DDBJ databases">
        <authorList>
            <consortium name="Pathogen Informatics"/>
        </authorList>
    </citation>
    <scope>NUCLEOTIDE SEQUENCE [LARGE SCALE GENOMIC DNA]</scope>
    <source>
        <strain evidence="1 2">NCTC5386</strain>
    </source>
</reference>
<sequence>MKIKAFLIGGLASYLAFIAYQNKDKIISNLSEAKETKDQIQLDLNKIKANLTLIQSEVEKMQTISDDFAYKLRVFNKETQPKINQIKERMEKYQ</sequence>
<proteinExistence type="predicted"/>
<evidence type="ECO:0000313" key="2">
    <source>
        <dbReference type="Proteomes" id="UP000394068"/>
    </source>
</evidence>
<dbReference type="AlphaFoldDB" id="A0A4U9Y619"/>
<dbReference type="RefSeq" id="WP_077322780.1">
    <property type="nucleotide sequence ID" value="NZ_CABEHT010000001.1"/>
</dbReference>
<protein>
    <submittedName>
        <fullName evidence="1">Chemotaxis protein</fullName>
    </submittedName>
</protein>